<dbReference type="AlphaFoldDB" id="A0A7X2Z8X7"/>
<organism evidence="6 7">
    <name type="scientific">Paenibacillus validus</name>
    <dbReference type="NCBI Taxonomy" id="44253"/>
    <lineage>
        <taxon>Bacteria</taxon>
        <taxon>Bacillati</taxon>
        <taxon>Bacillota</taxon>
        <taxon>Bacilli</taxon>
        <taxon>Bacillales</taxon>
        <taxon>Paenibacillaceae</taxon>
        <taxon>Paenibacillus</taxon>
    </lineage>
</organism>
<evidence type="ECO:0000313" key="7">
    <source>
        <dbReference type="Proteomes" id="UP000450917"/>
    </source>
</evidence>
<dbReference type="PANTHER" id="PTHR30024:SF47">
    <property type="entry name" value="TAURINE-BINDING PERIPLASMIC PROTEIN"/>
    <property type="match status" value="1"/>
</dbReference>
<protein>
    <submittedName>
        <fullName evidence="6">PhnD/SsuA/transferrin family substrate-binding protein</fullName>
    </submittedName>
</protein>
<sequence>MKCLNGFNKTITVSISLFLIMFALTGCGNAGAGPSGGDTAKSTAGKPEKADIKIGLPLRGATFLPIYLADQKGFFKEEGLNVSIAEFKGDAGVIQALAGNSVDINVASLTGIVNSIKSNQQFAAFWGGFNQAPFDWYSPNMKSMKDIKGKRFGVSTYGSLTDALTRYAVRQAGLDPEKDVQILQVGGSANALAAMQSGQIDASTLDNPYKFMAADKGWNLLLSERKDLTPTWPQHVVYANKDFIKKNPETIKAFLRAMVKGVDYMEKNPQEAAKVLADTLQFDEKYASKALEDMMPGFDKKGKIDPKGIEFFWKITVAMGDADKAWPDDQWLDNTFLNSADQWLK</sequence>
<feature type="chain" id="PRO_5030584789" evidence="4">
    <location>
        <begin position="33"/>
        <end position="345"/>
    </location>
</feature>
<gene>
    <name evidence="6" type="ORF">GNP93_04280</name>
</gene>
<comment type="subcellular location">
    <subcellularLocation>
        <location evidence="1">Periplasm</location>
    </subcellularLocation>
</comment>
<feature type="signal peptide" evidence="4">
    <location>
        <begin position="1"/>
        <end position="32"/>
    </location>
</feature>
<evidence type="ECO:0000256" key="3">
    <source>
        <dbReference type="ARBA" id="ARBA00022729"/>
    </source>
</evidence>
<dbReference type="EMBL" id="WNZX01000002">
    <property type="protein sequence ID" value="MUG69890.1"/>
    <property type="molecule type" value="Genomic_DNA"/>
</dbReference>
<dbReference type="Proteomes" id="UP000450917">
    <property type="component" value="Unassembled WGS sequence"/>
</dbReference>
<name>A0A7X2Z8X7_9BACL</name>
<evidence type="ECO:0000256" key="4">
    <source>
        <dbReference type="SAM" id="SignalP"/>
    </source>
</evidence>
<dbReference type="GO" id="GO:0042597">
    <property type="term" value="C:periplasmic space"/>
    <property type="evidence" value="ECO:0007669"/>
    <property type="project" value="UniProtKB-SubCell"/>
</dbReference>
<proteinExistence type="inferred from homology"/>
<evidence type="ECO:0000259" key="5">
    <source>
        <dbReference type="Pfam" id="PF09084"/>
    </source>
</evidence>
<feature type="domain" description="SsuA/THI5-like" evidence="5">
    <location>
        <begin position="63"/>
        <end position="272"/>
    </location>
</feature>
<dbReference type="RefSeq" id="WP_127609822.1">
    <property type="nucleotide sequence ID" value="NZ_JARTHJ010000053.1"/>
</dbReference>
<keyword evidence="7" id="KW-1185">Reference proteome</keyword>
<dbReference type="SUPFAM" id="SSF53850">
    <property type="entry name" value="Periplasmic binding protein-like II"/>
    <property type="match status" value="1"/>
</dbReference>
<comment type="caution">
    <text evidence="6">The sequence shown here is derived from an EMBL/GenBank/DDBJ whole genome shotgun (WGS) entry which is preliminary data.</text>
</comment>
<dbReference type="PROSITE" id="PS51257">
    <property type="entry name" value="PROKAR_LIPOPROTEIN"/>
    <property type="match status" value="1"/>
</dbReference>
<dbReference type="InterPro" id="IPR015168">
    <property type="entry name" value="SsuA/THI5"/>
</dbReference>
<evidence type="ECO:0000313" key="6">
    <source>
        <dbReference type="EMBL" id="MUG69890.1"/>
    </source>
</evidence>
<keyword evidence="3 4" id="KW-0732">Signal</keyword>
<evidence type="ECO:0000256" key="1">
    <source>
        <dbReference type="ARBA" id="ARBA00004418"/>
    </source>
</evidence>
<dbReference type="PANTHER" id="PTHR30024">
    <property type="entry name" value="ALIPHATIC SULFONATES-BINDING PROTEIN-RELATED"/>
    <property type="match status" value="1"/>
</dbReference>
<comment type="similarity">
    <text evidence="2">Belongs to the bacterial solute-binding protein SsuA/TauA family.</text>
</comment>
<accession>A0A7X2Z8X7</accession>
<dbReference type="Pfam" id="PF09084">
    <property type="entry name" value="NMT1"/>
    <property type="match status" value="1"/>
</dbReference>
<evidence type="ECO:0000256" key="2">
    <source>
        <dbReference type="ARBA" id="ARBA00010742"/>
    </source>
</evidence>
<reference evidence="6 7" key="1">
    <citation type="submission" date="2019-11" db="EMBL/GenBank/DDBJ databases">
        <title>Draft genome sequences of five Paenibacillus species of dairy origin.</title>
        <authorList>
            <person name="Olajide A.M."/>
            <person name="Chen S."/>
            <person name="Lapointe G."/>
        </authorList>
    </citation>
    <scope>NUCLEOTIDE SEQUENCE [LARGE SCALE GENOMIC DNA]</scope>
    <source>
        <strain evidence="6 7">2CS3</strain>
    </source>
</reference>
<dbReference type="Gene3D" id="3.40.190.10">
    <property type="entry name" value="Periplasmic binding protein-like II"/>
    <property type="match status" value="2"/>
</dbReference>